<proteinExistence type="predicted"/>
<dbReference type="AlphaFoldDB" id="A0A2Y9AAY6"/>
<protein>
    <submittedName>
        <fullName evidence="1">Uncharacterized protein</fullName>
    </submittedName>
</protein>
<gene>
    <name evidence="1" type="ORF">SAMN05216184_104110</name>
</gene>
<accession>A0A2Y9AAY6</accession>
<organism evidence="1 2">
    <name type="scientific">Georgenia satyanarayanai</name>
    <dbReference type="NCBI Taxonomy" id="860221"/>
    <lineage>
        <taxon>Bacteria</taxon>
        <taxon>Bacillati</taxon>
        <taxon>Actinomycetota</taxon>
        <taxon>Actinomycetes</taxon>
        <taxon>Micrococcales</taxon>
        <taxon>Bogoriellaceae</taxon>
        <taxon>Georgenia</taxon>
    </lineage>
</organism>
<reference evidence="1 2" key="1">
    <citation type="submission" date="2016-10" db="EMBL/GenBank/DDBJ databases">
        <authorList>
            <person name="Cai Z."/>
        </authorList>
    </citation>
    <scope>NUCLEOTIDE SEQUENCE [LARGE SCALE GENOMIC DNA]</scope>
    <source>
        <strain evidence="1 2">CGMCC 1.10826</strain>
    </source>
</reference>
<evidence type="ECO:0000313" key="1">
    <source>
        <dbReference type="EMBL" id="SSA40398.1"/>
    </source>
</evidence>
<name>A0A2Y9AAY6_9MICO</name>
<evidence type="ECO:0000313" key="2">
    <source>
        <dbReference type="Proteomes" id="UP000250222"/>
    </source>
</evidence>
<sequence length="62" mass="6861">MTDIKGTLRAGEYVVPADAVEPCILVVDHVLGEKEPRTYCARRSCQCRRPAKEDGTVEVRGD</sequence>
<dbReference type="EMBL" id="UETB01000004">
    <property type="protein sequence ID" value="SSA40398.1"/>
    <property type="molecule type" value="Genomic_DNA"/>
</dbReference>
<keyword evidence="2" id="KW-1185">Reference proteome</keyword>
<dbReference type="Proteomes" id="UP000250222">
    <property type="component" value="Unassembled WGS sequence"/>
</dbReference>
<dbReference type="RefSeq" id="WP_110852038.1">
    <property type="nucleotide sequence ID" value="NZ_QKLZ01000004.1"/>
</dbReference>